<gene>
    <name evidence="2" type="ORF">SmB9_09630</name>
</gene>
<dbReference type="InterPro" id="IPR008979">
    <property type="entry name" value="Galactose-bd-like_sf"/>
</dbReference>
<dbReference type="Pfam" id="PF08530">
    <property type="entry name" value="PepX_C"/>
    <property type="match status" value="1"/>
</dbReference>
<name>A0AAD1D408_SPHMI</name>
<dbReference type="KEGG" id="smic:SmB9_09630"/>
<dbReference type="EMBL" id="AP018711">
    <property type="protein sequence ID" value="BBE33305.1"/>
    <property type="molecule type" value="Genomic_DNA"/>
</dbReference>
<dbReference type="InterPro" id="IPR013736">
    <property type="entry name" value="Xaa-Pro_dipept_C"/>
</dbReference>
<sequence length="155" mass="16243">MAPGAFDQRPLEDRGDVLVFTSGALTAPLEIAGPVDVRLTVSSDCPATDITAKLIDVHPNGKAFNVLDGIAEVRFAGSGTASTVTVTLGSTAIRFGEGHRIRLHVSSSNFPAFPVNPNSRESRIAAVLTDDRVAKNRLHLGNEGGCAILMPVVPD</sequence>
<dbReference type="AlphaFoldDB" id="A0AAD1D408"/>
<dbReference type="InterPro" id="IPR005674">
    <property type="entry name" value="CocE/Ser_esterase"/>
</dbReference>
<evidence type="ECO:0000313" key="2">
    <source>
        <dbReference type="EMBL" id="BBE33305.1"/>
    </source>
</evidence>
<evidence type="ECO:0000313" key="3">
    <source>
        <dbReference type="Proteomes" id="UP000275727"/>
    </source>
</evidence>
<dbReference type="Gene3D" id="2.60.120.260">
    <property type="entry name" value="Galactose-binding domain-like"/>
    <property type="match status" value="1"/>
</dbReference>
<feature type="domain" description="Xaa-Pro dipeptidyl-peptidase C-terminal" evidence="1">
    <location>
        <begin position="1"/>
        <end position="149"/>
    </location>
</feature>
<organism evidence="2 3">
    <name type="scientific">Sphingosinicella microcystinivorans</name>
    <dbReference type="NCBI Taxonomy" id="335406"/>
    <lineage>
        <taxon>Bacteria</taxon>
        <taxon>Pseudomonadati</taxon>
        <taxon>Pseudomonadota</taxon>
        <taxon>Alphaproteobacteria</taxon>
        <taxon>Sphingomonadales</taxon>
        <taxon>Sphingosinicellaceae</taxon>
        <taxon>Sphingosinicella</taxon>
    </lineage>
</organism>
<evidence type="ECO:0000259" key="1">
    <source>
        <dbReference type="SMART" id="SM00939"/>
    </source>
</evidence>
<reference evidence="2 3" key="1">
    <citation type="submission" date="2018-06" db="EMBL/GenBank/DDBJ databases">
        <title>Complete Genome Sequence of the Microcystin-Degrading Bacterium Sphingosinicella microcystinivorans Strain B-9.</title>
        <authorList>
            <person name="Jin H."/>
            <person name="Nishizawa T."/>
            <person name="Guo Y."/>
            <person name="Nishizawa A."/>
            <person name="Park H."/>
            <person name="Kato H."/>
            <person name="Tsuji K."/>
            <person name="Harada K."/>
        </authorList>
    </citation>
    <scope>NUCLEOTIDE SEQUENCE [LARGE SCALE GENOMIC DNA]</scope>
    <source>
        <strain evidence="2 3">B9</strain>
    </source>
</reference>
<dbReference type="GO" id="GO:0008239">
    <property type="term" value="F:dipeptidyl-peptidase activity"/>
    <property type="evidence" value="ECO:0007669"/>
    <property type="project" value="InterPro"/>
</dbReference>
<dbReference type="Proteomes" id="UP000275727">
    <property type="component" value="Chromosome"/>
</dbReference>
<accession>A0AAD1D408</accession>
<dbReference type="SUPFAM" id="SSF49785">
    <property type="entry name" value="Galactose-binding domain-like"/>
    <property type="match status" value="1"/>
</dbReference>
<protein>
    <recommendedName>
        <fullName evidence="1">Xaa-Pro dipeptidyl-peptidase C-terminal domain-containing protein</fullName>
    </recommendedName>
</protein>
<dbReference type="SMART" id="SM00939">
    <property type="entry name" value="PepX_C"/>
    <property type="match status" value="1"/>
</dbReference>
<proteinExistence type="predicted"/>
<dbReference type="NCBIfam" id="TIGR00976">
    <property type="entry name" value="CocE_NonD"/>
    <property type="match status" value="1"/>
</dbReference>